<name>A0ABM9EQQ8_9BACI</name>
<sequence>MKHEQLIDLVEQMTLPEKIGQLQQLTGDFFIDRETAITGPMKEYGLDENLLHQAGSVLGLSGAADLIEVQKNYIEKSRLGIPLLFMADIIHGYRTIFPIPLGLACSWNPELVEKTAQVAAKESAVSGLHVTFSPMVDLVRDPRWGRVMESTGEDPYLNQLYGKAFVNGYQGKDLTNDHERIAACVKHFAGYGAPEGGREYNTVDISEWEFRDFYLPAYAEAIQAGSKLVMTAFNILEGIPATANKKLMRDILRKELKFNGVLISDWAAIKELIPHGVAANEADAAELAIEAGVDIEMMTFCYHHFLKELAEEGLIEQGLIDEAVLRILELKNDLGLFENPYRGADEQKEAEVVYSEEHQQTALKAAEESIVLLKNNGSLPLKIEDKIAVIGPVANSTDLLGNWSWKGDRSETQTLTSALSIYYPHLLEAQGCGVLDGSPTQLEEALEIAKNADKIILALGESADMVGEGASVTNLQLPECQLNLLNEISKLNKTIVLVLINGRPLDLSDVSEKCDAILEAWFPGSKGAEAVANILVGNTVPQGKLTMSFPRNIGQIPVYYNAFNTGRPTELLGTEGRYISKYVDVPNTPLFPFGFGLSYTSFDYQDLQLSSKEMKMENGEITASVTIRNTGNHDGVETVQWYIRDLVGKVVRPVKELKGFEKIHLKKNESKQITFTITTDQLTYIHSDFKKTIEPGEFILMVGGDSENILQERLSLVL</sequence>
<dbReference type="InterPro" id="IPR019800">
    <property type="entry name" value="Glyco_hydro_3_AS"/>
</dbReference>
<evidence type="ECO:0000313" key="10">
    <source>
        <dbReference type="Proteomes" id="UP000838308"/>
    </source>
</evidence>
<dbReference type="SUPFAM" id="SSF52279">
    <property type="entry name" value="Beta-D-glucan exohydrolase, C-terminal domain"/>
    <property type="match status" value="1"/>
</dbReference>
<dbReference type="InterPro" id="IPR017853">
    <property type="entry name" value="GH"/>
</dbReference>
<evidence type="ECO:0000256" key="1">
    <source>
        <dbReference type="ARBA" id="ARBA00000448"/>
    </source>
</evidence>
<gene>
    <name evidence="9" type="ORF">BACCIP111895_02151</name>
</gene>
<keyword evidence="6 7" id="KW-0326">Glycosidase</keyword>
<dbReference type="InterPro" id="IPR002772">
    <property type="entry name" value="Glyco_hydro_3_C"/>
</dbReference>
<evidence type="ECO:0000256" key="4">
    <source>
        <dbReference type="ARBA" id="ARBA00022729"/>
    </source>
</evidence>
<evidence type="ECO:0000256" key="5">
    <source>
        <dbReference type="ARBA" id="ARBA00022801"/>
    </source>
</evidence>
<dbReference type="InterPro" id="IPR051915">
    <property type="entry name" value="Cellulose_Degrad_GH3"/>
</dbReference>
<comment type="caution">
    <text evidence="9">The sequence shown here is derived from an EMBL/GenBank/DDBJ whole genome shotgun (WGS) entry which is preliminary data.</text>
</comment>
<dbReference type="Gene3D" id="2.60.40.10">
    <property type="entry name" value="Immunoglobulins"/>
    <property type="match status" value="1"/>
</dbReference>
<dbReference type="PRINTS" id="PR00133">
    <property type="entry name" value="GLHYDRLASE3"/>
</dbReference>
<evidence type="ECO:0000256" key="2">
    <source>
        <dbReference type="ARBA" id="ARBA00005336"/>
    </source>
</evidence>
<proteinExistence type="inferred from homology"/>
<dbReference type="InterPro" id="IPR026891">
    <property type="entry name" value="Fn3-like"/>
</dbReference>
<dbReference type="Pfam" id="PF01915">
    <property type="entry name" value="Glyco_hydro_3_C"/>
    <property type="match status" value="1"/>
</dbReference>
<dbReference type="PANTHER" id="PTHR30620:SF16">
    <property type="entry name" value="LYSOSOMAL BETA GLUCOSIDASE"/>
    <property type="match status" value="1"/>
</dbReference>
<organism evidence="9 10">
    <name type="scientific">Neobacillus rhizosphaerae</name>
    <dbReference type="NCBI Taxonomy" id="2880965"/>
    <lineage>
        <taxon>Bacteria</taxon>
        <taxon>Bacillati</taxon>
        <taxon>Bacillota</taxon>
        <taxon>Bacilli</taxon>
        <taxon>Bacillales</taxon>
        <taxon>Bacillaceae</taxon>
        <taxon>Neobacillus</taxon>
    </lineage>
</organism>
<dbReference type="EMBL" id="CALBWS010000012">
    <property type="protein sequence ID" value="CAH2714974.1"/>
    <property type="molecule type" value="Genomic_DNA"/>
</dbReference>
<dbReference type="SMART" id="SM01217">
    <property type="entry name" value="Fn3_like"/>
    <property type="match status" value="1"/>
</dbReference>
<dbReference type="EC" id="3.2.1.21" evidence="3"/>
<dbReference type="PROSITE" id="PS00775">
    <property type="entry name" value="GLYCOSYL_HYDROL_F3"/>
    <property type="match status" value="1"/>
</dbReference>
<dbReference type="InterPro" id="IPR013783">
    <property type="entry name" value="Ig-like_fold"/>
</dbReference>
<dbReference type="InterPro" id="IPR036962">
    <property type="entry name" value="Glyco_hydro_3_N_sf"/>
</dbReference>
<evidence type="ECO:0000256" key="6">
    <source>
        <dbReference type="ARBA" id="ARBA00023295"/>
    </source>
</evidence>
<feature type="domain" description="Fibronectin type III-like" evidence="8">
    <location>
        <begin position="637"/>
        <end position="706"/>
    </location>
</feature>
<dbReference type="Gene3D" id="3.40.50.1700">
    <property type="entry name" value="Glycoside hydrolase family 3 C-terminal domain"/>
    <property type="match status" value="1"/>
</dbReference>
<dbReference type="PANTHER" id="PTHR30620">
    <property type="entry name" value="PERIPLASMIC BETA-GLUCOSIDASE-RELATED"/>
    <property type="match status" value="1"/>
</dbReference>
<evidence type="ECO:0000256" key="3">
    <source>
        <dbReference type="ARBA" id="ARBA00012744"/>
    </source>
</evidence>
<protein>
    <recommendedName>
        <fullName evidence="3">beta-glucosidase</fullName>
        <ecNumber evidence="3">3.2.1.21</ecNumber>
    </recommendedName>
</protein>
<keyword evidence="10" id="KW-1185">Reference proteome</keyword>
<keyword evidence="5 7" id="KW-0378">Hydrolase</keyword>
<dbReference type="InterPro" id="IPR036881">
    <property type="entry name" value="Glyco_hydro_3_C_sf"/>
</dbReference>
<comment type="similarity">
    <text evidence="2 7">Belongs to the glycosyl hydrolase 3 family.</text>
</comment>
<evidence type="ECO:0000256" key="7">
    <source>
        <dbReference type="RuleBase" id="RU361161"/>
    </source>
</evidence>
<evidence type="ECO:0000313" key="9">
    <source>
        <dbReference type="EMBL" id="CAH2714974.1"/>
    </source>
</evidence>
<evidence type="ECO:0000259" key="8">
    <source>
        <dbReference type="SMART" id="SM01217"/>
    </source>
</evidence>
<reference evidence="9" key="1">
    <citation type="submission" date="2022-04" db="EMBL/GenBank/DDBJ databases">
        <authorList>
            <person name="Criscuolo A."/>
        </authorList>
    </citation>
    <scope>NUCLEOTIDE SEQUENCE</scope>
    <source>
        <strain evidence="9">CIP111895</strain>
    </source>
</reference>
<keyword evidence="4" id="KW-0732">Signal</keyword>
<dbReference type="InterPro" id="IPR001764">
    <property type="entry name" value="Glyco_hydro_3_N"/>
</dbReference>
<dbReference type="Gene3D" id="3.20.20.300">
    <property type="entry name" value="Glycoside hydrolase, family 3, N-terminal domain"/>
    <property type="match status" value="1"/>
</dbReference>
<dbReference type="Pfam" id="PF00933">
    <property type="entry name" value="Glyco_hydro_3"/>
    <property type="match status" value="1"/>
</dbReference>
<comment type="catalytic activity">
    <reaction evidence="1">
        <text>Hydrolysis of terminal, non-reducing beta-D-glucosyl residues with release of beta-D-glucose.</text>
        <dbReference type="EC" id="3.2.1.21"/>
    </reaction>
</comment>
<dbReference type="SUPFAM" id="SSF51445">
    <property type="entry name" value="(Trans)glycosidases"/>
    <property type="match status" value="1"/>
</dbReference>
<dbReference type="Proteomes" id="UP000838308">
    <property type="component" value="Unassembled WGS sequence"/>
</dbReference>
<dbReference type="GO" id="GO:0016798">
    <property type="term" value="F:hydrolase activity, acting on glycosyl bonds"/>
    <property type="evidence" value="ECO:0007669"/>
    <property type="project" value="UniProtKB-KW"/>
</dbReference>
<accession>A0ABM9EQQ8</accession>
<dbReference type="Pfam" id="PF14310">
    <property type="entry name" value="Fn3-like"/>
    <property type="match status" value="1"/>
</dbReference>
<dbReference type="RefSeq" id="WP_248735280.1">
    <property type="nucleotide sequence ID" value="NZ_CALBWS010000012.1"/>
</dbReference>